<accession>A0A504Y8F5</accession>
<keyword evidence="3" id="KW-1185">Reference proteome</keyword>
<proteinExistence type="predicted"/>
<evidence type="ECO:0000313" key="3">
    <source>
        <dbReference type="Proteomes" id="UP000316759"/>
    </source>
</evidence>
<dbReference type="EMBL" id="SUNJ01012755">
    <property type="protein sequence ID" value="TPP57782.1"/>
    <property type="molecule type" value="Genomic_DNA"/>
</dbReference>
<dbReference type="OrthoDB" id="6258445at2759"/>
<dbReference type="Proteomes" id="UP000316759">
    <property type="component" value="Unassembled WGS sequence"/>
</dbReference>
<sequence length="315" mass="37415">MERTQKLRQVPLKNIRIIILDLSRSLHLVQTEIRKHVCWLHATRGWILLHTEFQRQKKERWLRRVRRDCSQINGIEASKEFTKLVFGGGPFSILNKAAACSSKYLLHRRDQMESLLNQRSVDQIRQIEMNLRNRTSDRKVDIPILEPRPPLDSHPLKTHECKLLEAISQLNSRERELQKQIEARIDEDKMLRKKWGTVFKNIHEGFEETETKYQKVLDEWKRKLDTLMTKVDQLNQQEKKELERETTKLHANKDKFALLILQLDELTLGQSISPINHGSYFDYRPNYPLVIVCILILFIRTEYTRSSQSATFIDH</sequence>
<gene>
    <name evidence="2" type="ORF">FGIG_02591</name>
</gene>
<protein>
    <submittedName>
        <fullName evidence="2">Uncharacterized protein</fullName>
    </submittedName>
</protein>
<reference evidence="2 3" key="1">
    <citation type="submission" date="2019-04" db="EMBL/GenBank/DDBJ databases">
        <title>Annotation for the trematode Fasciola gigantica.</title>
        <authorList>
            <person name="Choi Y.-J."/>
        </authorList>
    </citation>
    <scope>NUCLEOTIDE SEQUENCE [LARGE SCALE GENOMIC DNA]</scope>
    <source>
        <strain evidence="2">Uganda_cow_1</strain>
    </source>
</reference>
<evidence type="ECO:0000313" key="2">
    <source>
        <dbReference type="EMBL" id="TPP57782.1"/>
    </source>
</evidence>
<comment type="caution">
    <text evidence="2">The sequence shown here is derived from an EMBL/GenBank/DDBJ whole genome shotgun (WGS) entry which is preliminary data.</text>
</comment>
<keyword evidence="1" id="KW-0175">Coiled coil</keyword>
<organism evidence="2 3">
    <name type="scientific">Fasciola gigantica</name>
    <name type="common">Giant liver fluke</name>
    <dbReference type="NCBI Taxonomy" id="46835"/>
    <lineage>
        <taxon>Eukaryota</taxon>
        <taxon>Metazoa</taxon>
        <taxon>Spiralia</taxon>
        <taxon>Lophotrochozoa</taxon>
        <taxon>Platyhelminthes</taxon>
        <taxon>Trematoda</taxon>
        <taxon>Digenea</taxon>
        <taxon>Plagiorchiida</taxon>
        <taxon>Echinostomata</taxon>
        <taxon>Echinostomatoidea</taxon>
        <taxon>Fasciolidae</taxon>
        <taxon>Fasciola</taxon>
    </lineage>
</organism>
<name>A0A504Y8F5_FASGI</name>
<dbReference type="AlphaFoldDB" id="A0A504Y8F5"/>
<evidence type="ECO:0000256" key="1">
    <source>
        <dbReference type="SAM" id="Coils"/>
    </source>
</evidence>
<feature type="coiled-coil region" evidence="1">
    <location>
        <begin position="217"/>
        <end position="255"/>
    </location>
</feature>
<dbReference type="STRING" id="46835.A0A504Y8F5"/>